<evidence type="ECO:0000256" key="4">
    <source>
        <dbReference type="ARBA" id="ARBA00022496"/>
    </source>
</evidence>
<dbReference type="CDD" id="cd01146">
    <property type="entry name" value="FhuD"/>
    <property type="match status" value="1"/>
</dbReference>
<dbReference type="SUPFAM" id="SSF53807">
    <property type="entry name" value="Helical backbone' metal receptor"/>
    <property type="match status" value="1"/>
</dbReference>
<dbReference type="PANTHER" id="PTHR30532">
    <property type="entry name" value="IRON III DICITRATE-BINDING PERIPLASMIC PROTEIN"/>
    <property type="match status" value="1"/>
</dbReference>
<dbReference type="Pfam" id="PF01497">
    <property type="entry name" value="Peripla_BP_2"/>
    <property type="match status" value="1"/>
</dbReference>
<evidence type="ECO:0000259" key="6">
    <source>
        <dbReference type="PROSITE" id="PS50983"/>
    </source>
</evidence>
<keyword evidence="8" id="KW-1185">Reference proteome</keyword>
<dbReference type="PROSITE" id="PS50983">
    <property type="entry name" value="FE_B12_PBP"/>
    <property type="match status" value="1"/>
</dbReference>
<organism evidence="7 8">
    <name type="scientific">Hansschlegelia quercus</name>
    <dbReference type="NCBI Taxonomy" id="2528245"/>
    <lineage>
        <taxon>Bacteria</taxon>
        <taxon>Pseudomonadati</taxon>
        <taxon>Pseudomonadota</taxon>
        <taxon>Alphaproteobacteria</taxon>
        <taxon>Hyphomicrobiales</taxon>
        <taxon>Methylopilaceae</taxon>
        <taxon>Hansschlegelia</taxon>
    </lineage>
</organism>
<dbReference type="PRINTS" id="PR01715">
    <property type="entry name" value="FERRIBNDNGPP"/>
</dbReference>
<protein>
    <submittedName>
        <fullName evidence="7">ABC transporter substrate-binding protein</fullName>
    </submittedName>
</protein>
<keyword evidence="4" id="KW-0410">Iron transport</keyword>
<comment type="caution">
    <text evidence="7">The sequence shown here is derived from an EMBL/GenBank/DDBJ whole genome shotgun (WGS) entry which is preliminary data.</text>
</comment>
<dbReference type="EMBL" id="SIUB01000003">
    <property type="protein sequence ID" value="TBN53577.1"/>
    <property type="molecule type" value="Genomic_DNA"/>
</dbReference>
<name>A0A4Q9GPP2_9HYPH</name>
<dbReference type="Proteomes" id="UP000291613">
    <property type="component" value="Unassembled WGS sequence"/>
</dbReference>
<dbReference type="GO" id="GO:0030288">
    <property type="term" value="C:outer membrane-bounded periplasmic space"/>
    <property type="evidence" value="ECO:0007669"/>
    <property type="project" value="TreeGrafter"/>
</dbReference>
<accession>A0A4Q9GPP2</accession>
<dbReference type="OrthoDB" id="8370650at2"/>
<dbReference type="InterPro" id="IPR051313">
    <property type="entry name" value="Bact_iron-sidero_bind"/>
</dbReference>
<sequence>MPCGLWLLLRRSAHGLRDDEIQVVSGWTRRSVLGGALALAGAARAQAVGKRVVVLDWALTELALLLGVTPIAVAEAPYYRMRVATPDLPAEVADVGLRAQPNLALIASLKPDLIVRLRHYGPPQSRLEAIAPTLELAIYEADQRAYERATDALARMGEACGAADRTPIAMSRIDATLAHSRETLAPHFDRPVLIANFADDRRADVFGRGSLFQSALERVGLSNAYGGPTNMWGFATLGLDRLARFDGARLVALSPGPPAALAQSALWGALPAFRDVVVLPPVWVYGGLASMMRFATLLSDALGDDRAP</sequence>
<comment type="similarity">
    <text evidence="2">Belongs to the bacterial solute-binding protein 8 family.</text>
</comment>
<evidence type="ECO:0000256" key="1">
    <source>
        <dbReference type="ARBA" id="ARBA00004196"/>
    </source>
</evidence>
<evidence type="ECO:0000313" key="7">
    <source>
        <dbReference type="EMBL" id="TBN53577.1"/>
    </source>
</evidence>
<evidence type="ECO:0000256" key="3">
    <source>
        <dbReference type="ARBA" id="ARBA00022448"/>
    </source>
</evidence>
<dbReference type="AlphaFoldDB" id="A0A4Q9GPP2"/>
<dbReference type="Gene3D" id="3.40.50.1980">
    <property type="entry name" value="Nitrogenase molybdenum iron protein domain"/>
    <property type="match status" value="2"/>
</dbReference>
<dbReference type="InterPro" id="IPR002491">
    <property type="entry name" value="ABC_transptr_periplasmic_BD"/>
</dbReference>
<gene>
    <name evidence="7" type="ORF">EYR15_07100</name>
</gene>
<keyword evidence="3" id="KW-0813">Transport</keyword>
<feature type="domain" description="Fe/B12 periplasmic-binding" evidence="6">
    <location>
        <begin position="51"/>
        <end position="306"/>
    </location>
</feature>
<evidence type="ECO:0000256" key="2">
    <source>
        <dbReference type="ARBA" id="ARBA00008814"/>
    </source>
</evidence>
<dbReference type="GO" id="GO:1901678">
    <property type="term" value="P:iron coordination entity transport"/>
    <property type="evidence" value="ECO:0007669"/>
    <property type="project" value="UniProtKB-ARBA"/>
</dbReference>
<keyword evidence="4" id="KW-0408">Iron</keyword>
<proteinExistence type="inferred from homology"/>
<evidence type="ECO:0000313" key="8">
    <source>
        <dbReference type="Proteomes" id="UP000291613"/>
    </source>
</evidence>
<evidence type="ECO:0000256" key="5">
    <source>
        <dbReference type="ARBA" id="ARBA00022729"/>
    </source>
</evidence>
<reference evidence="7 8" key="1">
    <citation type="submission" date="2019-02" db="EMBL/GenBank/DDBJ databases">
        <title>Hansschlegelia quercus sp. nov., a novel methylotrophic bacterium from buds of oak (Quercus robur L.).</title>
        <authorList>
            <person name="Agafonova N.V."/>
            <person name="Kaparullina E.N."/>
            <person name="Grouzdev D.S."/>
            <person name="Doronina N.V."/>
        </authorList>
    </citation>
    <scope>NUCLEOTIDE SEQUENCE [LARGE SCALE GENOMIC DNA]</scope>
    <source>
        <strain evidence="7 8">Dub</strain>
    </source>
</reference>
<keyword evidence="4" id="KW-0406">Ion transport</keyword>
<dbReference type="PANTHER" id="PTHR30532:SF1">
    <property type="entry name" value="IRON(3+)-HYDROXAMATE-BINDING PROTEIN FHUD"/>
    <property type="match status" value="1"/>
</dbReference>
<keyword evidence="5" id="KW-0732">Signal</keyword>
<comment type="subcellular location">
    <subcellularLocation>
        <location evidence="1">Cell envelope</location>
    </subcellularLocation>
</comment>